<dbReference type="InterPro" id="IPR010982">
    <property type="entry name" value="Lambda_DNA-bd_dom_sf"/>
</dbReference>
<dbReference type="EMBL" id="JBHSLV010000019">
    <property type="protein sequence ID" value="MFC5393059.1"/>
    <property type="molecule type" value="Genomic_DNA"/>
</dbReference>
<evidence type="ECO:0000259" key="4">
    <source>
        <dbReference type="PROSITE" id="PS50943"/>
    </source>
</evidence>
<feature type="domain" description="HTH cro/C1-type" evidence="4">
    <location>
        <begin position="31"/>
        <end position="70"/>
    </location>
</feature>
<reference evidence="6" key="1">
    <citation type="journal article" date="2019" name="Int. J. Syst. Evol. Microbiol.">
        <title>The Global Catalogue of Microorganisms (GCM) 10K type strain sequencing project: providing services to taxonomists for standard genome sequencing and annotation.</title>
        <authorList>
            <consortium name="The Broad Institute Genomics Platform"/>
            <consortium name="The Broad Institute Genome Sequencing Center for Infectious Disease"/>
            <person name="Wu L."/>
            <person name="Ma J."/>
        </authorList>
    </citation>
    <scope>NUCLEOTIDE SEQUENCE [LARGE SCALE GENOMIC DNA]</scope>
    <source>
        <strain evidence="6">CGMCC 1.16326</strain>
    </source>
</reference>
<dbReference type="CDD" id="cd06529">
    <property type="entry name" value="S24_LexA-like"/>
    <property type="match status" value="1"/>
</dbReference>
<dbReference type="SUPFAM" id="SSF47413">
    <property type="entry name" value="lambda repressor-like DNA-binding domains"/>
    <property type="match status" value="1"/>
</dbReference>
<dbReference type="InterPro" id="IPR015927">
    <property type="entry name" value="Peptidase_S24_S26A/B/C"/>
</dbReference>
<keyword evidence="3" id="KW-0804">Transcription</keyword>
<dbReference type="Gene3D" id="2.10.109.10">
    <property type="entry name" value="Umud Fragment, subunit A"/>
    <property type="match status" value="1"/>
</dbReference>
<dbReference type="InterPro" id="IPR001387">
    <property type="entry name" value="Cro/C1-type_HTH"/>
</dbReference>
<keyword evidence="1" id="KW-0805">Transcription regulation</keyword>
<dbReference type="Pfam" id="PF01381">
    <property type="entry name" value="HTH_3"/>
    <property type="match status" value="1"/>
</dbReference>
<evidence type="ECO:0000256" key="2">
    <source>
        <dbReference type="ARBA" id="ARBA00023125"/>
    </source>
</evidence>
<evidence type="ECO:0000313" key="6">
    <source>
        <dbReference type="Proteomes" id="UP001596104"/>
    </source>
</evidence>
<keyword evidence="2" id="KW-0238">DNA-binding</keyword>
<dbReference type="Pfam" id="PF00717">
    <property type="entry name" value="Peptidase_S24"/>
    <property type="match status" value="1"/>
</dbReference>
<evidence type="ECO:0000313" key="5">
    <source>
        <dbReference type="EMBL" id="MFC5393059.1"/>
    </source>
</evidence>
<dbReference type="PROSITE" id="PS50943">
    <property type="entry name" value="HTH_CROC1"/>
    <property type="match status" value="1"/>
</dbReference>
<evidence type="ECO:0000256" key="1">
    <source>
        <dbReference type="ARBA" id="ARBA00023015"/>
    </source>
</evidence>
<comment type="caution">
    <text evidence="5">The sequence shown here is derived from an EMBL/GenBank/DDBJ whole genome shotgun (WGS) entry which is preliminary data.</text>
</comment>
<dbReference type="InterPro" id="IPR039418">
    <property type="entry name" value="LexA-like"/>
</dbReference>
<gene>
    <name evidence="5" type="ORF">ACFPPC_10485</name>
</gene>
<name>A0ABW0HAB7_9HYPH</name>
<sequence>MSSERETESAENGEATRLPALIRASKGSGWLSKKTGISRRMIDRYKAGAEPTLTNAAKIAMALSVPLSALAPEGLFSDVDVGDLQRDVMDRDERIMFLEGTILQMSQANEVARLNRGGASPGDAVLVPRLNVRVAAGIGKVNYHERDDVDKVPLSRSILRRLGVQPENAHFITVEGDSMEEEIKDRDDVLVDVGDQVPRPSGIYAVQYGDEAMLKRVQPFELMNTINLISDNPRYPPISIKGDERKRLRTIGRAKLVMRVL</sequence>
<dbReference type="PANTHER" id="PTHR40661:SF3">
    <property type="entry name" value="FELS-1 PROPHAGE TRANSCRIPTIONAL REGULATOR"/>
    <property type="match status" value="1"/>
</dbReference>
<keyword evidence="6" id="KW-1185">Reference proteome</keyword>
<evidence type="ECO:0000256" key="3">
    <source>
        <dbReference type="ARBA" id="ARBA00023163"/>
    </source>
</evidence>
<dbReference type="Proteomes" id="UP001596104">
    <property type="component" value="Unassembled WGS sequence"/>
</dbReference>
<proteinExistence type="predicted"/>
<protein>
    <submittedName>
        <fullName evidence="5">S24 family peptidase</fullName>
    </submittedName>
</protein>
<dbReference type="InterPro" id="IPR036286">
    <property type="entry name" value="LexA/Signal_pep-like_sf"/>
</dbReference>
<dbReference type="SUPFAM" id="SSF51306">
    <property type="entry name" value="LexA/Signal peptidase"/>
    <property type="match status" value="1"/>
</dbReference>
<dbReference type="RefSeq" id="WP_377007974.1">
    <property type="nucleotide sequence ID" value="NZ_JBHSLV010000019.1"/>
</dbReference>
<organism evidence="5 6">
    <name type="scientific">Bosea vestrisii</name>
    <dbReference type="NCBI Taxonomy" id="151416"/>
    <lineage>
        <taxon>Bacteria</taxon>
        <taxon>Pseudomonadati</taxon>
        <taxon>Pseudomonadota</taxon>
        <taxon>Alphaproteobacteria</taxon>
        <taxon>Hyphomicrobiales</taxon>
        <taxon>Boseaceae</taxon>
        <taxon>Bosea</taxon>
    </lineage>
</organism>
<dbReference type="PANTHER" id="PTHR40661">
    <property type="match status" value="1"/>
</dbReference>
<accession>A0ABW0HAB7</accession>